<gene>
    <name evidence="2" type="ORF">ISU02_12140</name>
</gene>
<evidence type="ECO:0000256" key="1">
    <source>
        <dbReference type="SAM" id="Phobius"/>
    </source>
</evidence>
<evidence type="ECO:0000313" key="3">
    <source>
        <dbReference type="Proteomes" id="UP000614200"/>
    </source>
</evidence>
<feature type="transmembrane region" description="Helical" evidence="1">
    <location>
        <begin position="20"/>
        <end position="37"/>
    </location>
</feature>
<comment type="caution">
    <text evidence="2">The sequence shown here is derived from an EMBL/GenBank/DDBJ whole genome shotgun (WGS) entry which is preliminary data.</text>
</comment>
<protein>
    <recommendedName>
        <fullName evidence="4">FUSC family protein</fullName>
    </recommendedName>
</protein>
<keyword evidence="1" id="KW-0812">Transmembrane</keyword>
<keyword evidence="1" id="KW-1133">Transmembrane helix</keyword>
<evidence type="ECO:0000313" key="2">
    <source>
        <dbReference type="EMBL" id="MBF4693861.1"/>
    </source>
</evidence>
<sequence>MDKIKSRLLLSREAMLFDSPLYILKSFLSVMTAYLIFHNHSIIGKDMISLLFGMMLTLEPVTVSGIKSGISQLKASWLGGVTSAVVLALFGINWFTIPLAVGLTIYVSLLGNWKEVSAVSIFTAIYMTQYVQYNALGNASVLLTLRLRLLALTAGILIAVFYNFIFSKFFYKKMLHKRLTYVLEKMYSFLETYQNQPDFNTLNKTKNEAIGLFKDIDVIFNHMPDMNMNSGNTVKLISEIKNLNHYIIEIILYTLIPQNQWIPIEEVITAYEHLMKLHENLIIEAHDGNIKGRVSNERVSNDRGAYYIEVLLMTIKKIESVINI</sequence>
<dbReference type="RefSeq" id="WP_194702105.1">
    <property type="nucleotide sequence ID" value="NZ_JADKNH010000007.1"/>
</dbReference>
<keyword evidence="3" id="KW-1185">Reference proteome</keyword>
<evidence type="ECO:0008006" key="4">
    <source>
        <dbReference type="Google" id="ProtNLM"/>
    </source>
</evidence>
<dbReference type="EMBL" id="JADKNH010000007">
    <property type="protein sequence ID" value="MBF4693861.1"/>
    <property type="molecule type" value="Genomic_DNA"/>
</dbReference>
<name>A0ABR9ZU38_9FIRM</name>
<keyword evidence="1" id="KW-0472">Membrane</keyword>
<accession>A0ABR9ZU38</accession>
<proteinExistence type="predicted"/>
<organism evidence="2 3">
    <name type="scientific">Fusibacter ferrireducens</name>
    <dbReference type="NCBI Taxonomy" id="2785058"/>
    <lineage>
        <taxon>Bacteria</taxon>
        <taxon>Bacillati</taxon>
        <taxon>Bacillota</taxon>
        <taxon>Clostridia</taxon>
        <taxon>Eubacteriales</taxon>
        <taxon>Eubacteriales Family XII. Incertae Sedis</taxon>
        <taxon>Fusibacter</taxon>
    </lineage>
</organism>
<feature type="transmembrane region" description="Helical" evidence="1">
    <location>
        <begin position="116"/>
        <end position="135"/>
    </location>
</feature>
<reference evidence="2 3" key="1">
    <citation type="submission" date="2020-11" db="EMBL/GenBank/DDBJ databases">
        <title>Fusibacter basophilias sp. nov.</title>
        <authorList>
            <person name="Qiu D."/>
        </authorList>
    </citation>
    <scope>NUCLEOTIDE SEQUENCE [LARGE SCALE GENOMIC DNA]</scope>
    <source>
        <strain evidence="2 3">Q10-2</strain>
    </source>
</reference>
<dbReference type="Proteomes" id="UP000614200">
    <property type="component" value="Unassembled WGS sequence"/>
</dbReference>
<feature type="transmembrane region" description="Helical" evidence="1">
    <location>
        <begin position="147"/>
        <end position="171"/>
    </location>
</feature>
<feature type="transmembrane region" description="Helical" evidence="1">
    <location>
        <begin position="86"/>
        <end position="109"/>
    </location>
</feature>